<name>A0AA36N0Q2_9DINO</name>
<comment type="caution">
    <text evidence="1">The sequence shown here is derived from an EMBL/GenBank/DDBJ whole genome shotgun (WGS) entry which is preliminary data.</text>
</comment>
<keyword evidence="2" id="KW-1185">Reference proteome</keyword>
<dbReference type="Proteomes" id="UP001178507">
    <property type="component" value="Unassembled WGS sequence"/>
</dbReference>
<sequence length="332" mass="38084">MSTQASFERHKKEAIKHEHKVHVLLKKEADGRDSGELLGDEELRSTPANKVRSAAAQQRLAVREYREAYRLRPRDAETKDRLHSACAVLRRLQALVDGPKRIPMRRFLAHYNLSIRYWDMGEARQAIDEAHKARKELEKHSLPRGCAEHNLLLMMQVYTEFKQEQKKLEDALHRSPEAVGPNYDMGIHFFDKRMLRRAEAQLRLARDRARTGTALQLVEQDMLSLQASADDNPLAPADGKKAGRMVQLLQDIEDDLTFISRLKQLWCVEEDSGKADELQETGVRDGLMPQLLPCMHCRYSQDRSACDAWLADLSVRTDICLQAGRHARACLK</sequence>
<organism evidence="1 2">
    <name type="scientific">Effrenium voratum</name>
    <dbReference type="NCBI Taxonomy" id="2562239"/>
    <lineage>
        <taxon>Eukaryota</taxon>
        <taxon>Sar</taxon>
        <taxon>Alveolata</taxon>
        <taxon>Dinophyceae</taxon>
        <taxon>Suessiales</taxon>
        <taxon>Symbiodiniaceae</taxon>
        <taxon>Effrenium</taxon>
    </lineage>
</organism>
<dbReference type="AlphaFoldDB" id="A0AA36N0Q2"/>
<evidence type="ECO:0000313" key="1">
    <source>
        <dbReference type="EMBL" id="CAJ1386476.1"/>
    </source>
</evidence>
<proteinExistence type="predicted"/>
<protein>
    <submittedName>
        <fullName evidence="1">Uncharacterized protein</fullName>
    </submittedName>
</protein>
<dbReference type="EMBL" id="CAUJNA010001373">
    <property type="protein sequence ID" value="CAJ1386476.1"/>
    <property type="molecule type" value="Genomic_DNA"/>
</dbReference>
<accession>A0AA36N0Q2</accession>
<evidence type="ECO:0000313" key="2">
    <source>
        <dbReference type="Proteomes" id="UP001178507"/>
    </source>
</evidence>
<reference evidence="1" key="1">
    <citation type="submission" date="2023-08" db="EMBL/GenBank/DDBJ databases">
        <authorList>
            <person name="Chen Y."/>
            <person name="Shah S."/>
            <person name="Dougan E. K."/>
            <person name="Thang M."/>
            <person name="Chan C."/>
        </authorList>
    </citation>
    <scope>NUCLEOTIDE SEQUENCE</scope>
</reference>
<gene>
    <name evidence="1" type="ORF">EVOR1521_LOCUS12808</name>
</gene>